<comment type="caution">
    <text evidence="3">The sequence shown here is derived from an EMBL/GenBank/DDBJ whole genome shotgun (WGS) entry which is preliminary data.</text>
</comment>
<protein>
    <submittedName>
        <fullName evidence="3">Uncharacterized protein</fullName>
    </submittedName>
</protein>
<keyword evidence="4" id="KW-1185">Reference proteome</keyword>
<proteinExistence type="predicted"/>
<accession>A0A4Y3KFB0</accession>
<name>A0A4Y3KFB0_CELUD</name>
<feature type="region of interest" description="Disordered" evidence="1">
    <location>
        <begin position="68"/>
        <end position="113"/>
    </location>
</feature>
<gene>
    <name evidence="3" type="ORF">CUD01_30870</name>
</gene>
<keyword evidence="2" id="KW-0812">Transmembrane</keyword>
<sequence>MRELDALVNQALDADEADLTRVLSLEDLLTDVHRRTRRRRVVRTAATSVSSAAAVGLVAVGAYALGGADDPQPNPAQTGTPHETVTPTPAPTTTPTPPEPTTAPDPGARTIPTADPASILAQAGTGLQVYGPDGSVLEAVGRAASGPVAAGPDDLRTQVPGFDGSPQNVAATSTEGRYVASRLQDVDDEILYPPSDVGTWDGSTFRTWDRSAVVEDEVRSVGRFTVADGWVAWHESTGHEAWSGEWRVFAAREDGRDLHLVARSEEFFLDPAVDTTVPDQTVAILDGRVYWSTLRPDLEPWPAYSPDESDTMVVSRALDGTGEIRVEAVGATLAAGGFGRLVVNMVDPETKGLVTALLEDGRLRPLVANGGLTPALGDGFLAFTHEGSAYVLDLDEPVLGRISTPGAVLGEQPVADADHVAWPADLSDDEAVPHYDTLLYYDVAADVLRSTDTPSVWATYAGAVDTVDDQASWTFVEWAD</sequence>
<feature type="compositionally biased region" description="Pro residues" evidence="1">
    <location>
        <begin position="88"/>
        <end position="103"/>
    </location>
</feature>
<feature type="transmembrane region" description="Helical" evidence="2">
    <location>
        <begin position="44"/>
        <end position="65"/>
    </location>
</feature>
<evidence type="ECO:0000256" key="2">
    <source>
        <dbReference type="SAM" id="Phobius"/>
    </source>
</evidence>
<reference evidence="3 4" key="1">
    <citation type="submission" date="2019-06" db="EMBL/GenBank/DDBJ databases">
        <title>Whole genome shotgun sequence of Cellulomonas uda NBRC 3747.</title>
        <authorList>
            <person name="Hosoyama A."/>
            <person name="Uohara A."/>
            <person name="Ohji S."/>
            <person name="Ichikawa N."/>
        </authorList>
    </citation>
    <scope>NUCLEOTIDE SEQUENCE [LARGE SCALE GENOMIC DNA]</scope>
    <source>
        <strain evidence="3 4">NBRC 3747</strain>
    </source>
</reference>
<dbReference type="AlphaFoldDB" id="A0A4Y3KFB0"/>
<organism evidence="3 4">
    <name type="scientific">Cellulomonas uda</name>
    <dbReference type="NCBI Taxonomy" id="1714"/>
    <lineage>
        <taxon>Bacteria</taxon>
        <taxon>Bacillati</taxon>
        <taxon>Actinomycetota</taxon>
        <taxon>Actinomycetes</taxon>
        <taxon>Micrococcales</taxon>
        <taxon>Cellulomonadaceae</taxon>
        <taxon>Cellulomonas</taxon>
    </lineage>
</organism>
<dbReference type="Proteomes" id="UP000315842">
    <property type="component" value="Unassembled WGS sequence"/>
</dbReference>
<keyword evidence="2" id="KW-1133">Transmembrane helix</keyword>
<keyword evidence="2" id="KW-0472">Membrane</keyword>
<evidence type="ECO:0000313" key="3">
    <source>
        <dbReference type="EMBL" id="GEA82643.1"/>
    </source>
</evidence>
<dbReference type="RefSeq" id="WP_141322446.1">
    <property type="nucleotide sequence ID" value="NZ_BJLP01000076.1"/>
</dbReference>
<evidence type="ECO:0000313" key="4">
    <source>
        <dbReference type="Proteomes" id="UP000315842"/>
    </source>
</evidence>
<dbReference type="EMBL" id="BJLP01000076">
    <property type="protein sequence ID" value="GEA82643.1"/>
    <property type="molecule type" value="Genomic_DNA"/>
</dbReference>
<evidence type="ECO:0000256" key="1">
    <source>
        <dbReference type="SAM" id="MobiDB-lite"/>
    </source>
</evidence>